<protein>
    <submittedName>
        <fullName evidence="1">Uncharacterized protein</fullName>
    </submittedName>
</protein>
<comment type="caution">
    <text evidence="1">The sequence shown here is derived from an EMBL/GenBank/DDBJ whole genome shotgun (WGS) entry which is preliminary data.</text>
</comment>
<gene>
    <name evidence="1" type="ORF">HNQ59_002550</name>
</gene>
<organism evidence="1 2">
    <name type="scientific">Chitinivorax tropicus</name>
    <dbReference type="NCBI Taxonomy" id="714531"/>
    <lineage>
        <taxon>Bacteria</taxon>
        <taxon>Pseudomonadati</taxon>
        <taxon>Pseudomonadota</taxon>
        <taxon>Betaproteobacteria</taxon>
        <taxon>Chitinivorax</taxon>
    </lineage>
</organism>
<accession>A0A840MR45</accession>
<dbReference type="AlphaFoldDB" id="A0A840MR45"/>
<dbReference type="EMBL" id="JACHHY010000015">
    <property type="protein sequence ID" value="MBB5019252.1"/>
    <property type="molecule type" value="Genomic_DNA"/>
</dbReference>
<proteinExistence type="predicted"/>
<evidence type="ECO:0000313" key="1">
    <source>
        <dbReference type="EMBL" id="MBB5019252.1"/>
    </source>
</evidence>
<keyword evidence="2" id="KW-1185">Reference proteome</keyword>
<reference evidence="1 2" key="1">
    <citation type="submission" date="2020-08" db="EMBL/GenBank/DDBJ databases">
        <title>Genomic Encyclopedia of Type Strains, Phase IV (KMG-IV): sequencing the most valuable type-strain genomes for metagenomic binning, comparative biology and taxonomic classification.</title>
        <authorList>
            <person name="Goeker M."/>
        </authorList>
    </citation>
    <scope>NUCLEOTIDE SEQUENCE [LARGE SCALE GENOMIC DNA]</scope>
    <source>
        <strain evidence="1 2">DSM 27165</strain>
    </source>
</reference>
<name>A0A840MR45_9PROT</name>
<evidence type="ECO:0000313" key="2">
    <source>
        <dbReference type="Proteomes" id="UP000575898"/>
    </source>
</evidence>
<sequence>MAMPMAHMAITITERQASAKQRPALLAFFIARYGYIKVMAGKKTRLDRHWSAPD</sequence>
<dbReference type="Proteomes" id="UP000575898">
    <property type="component" value="Unassembled WGS sequence"/>
</dbReference>